<keyword evidence="2" id="KW-1185">Reference proteome</keyword>
<dbReference type="eggNOG" id="arCOG06738">
    <property type="taxonomic scope" value="Archaea"/>
</dbReference>
<dbReference type="Proteomes" id="UP000001941">
    <property type="component" value="Chromosome"/>
</dbReference>
<dbReference type="STRING" id="323259.Mhun_1019"/>
<dbReference type="GeneID" id="3924787"/>
<dbReference type="HOGENOM" id="CLU_1264572_0_0_2"/>
<gene>
    <name evidence="1" type="ordered locus">Mhun_1019</name>
</gene>
<dbReference type="RefSeq" id="WP_011448048.1">
    <property type="nucleotide sequence ID" value="NC_007796.1"/>
</dbReference>
<accession>Q2FPI7</accession>
<proteinExistence type="predicted"/>
<name>Q2FPI7_METHJ</name>
<protein>
    <submittedName>
        <fullName evidence="1">Uncharacterized protein</fullName>
    </submittedName>
</protein>
<dbReference type="OrthoDB" id="59577at2157"/>
<dbReference type="EMBL" id="CP000254">
    <property type="protein sequence ID" value="ABD40769.1"/>
    <property type="molecule type" value="Genomic_DNA"/>
</dbReference>
<dbReference type="AlphaFoldDB" id="Q2FPI7"/>
<organism evidence="1 2">
    <name type="scientific">Methanospirillum hungatei JF-1 (strain ATCC 27890 / DSM 864 / NBRC 100397 / JF-1)</name>
    <dbReference type="NCBI Taxonomy" id="323259"/>
    <lineage>
        <taxon>Archaea</taxon>
        <taxon>Methanobacteriati</taxon>
        <taxon>Methanobacteriota</taxon>
        <taxon>Stenosarchaea group</taxon>
        <taxon>Methanomicrobia</taxon>
        <taxon>Methanomicrobiales</taxon>
        <taxon>Methanospirillaceae</taxon>
        <taxon>Methanospirillum</taxon>
    </lineage>
</organism>
<reference evidence="2" key="1">
    <citation type="journal article" date="2016" name="Stand. Genomic Sci.">
        <title>Complete genome sequence of Methanospirillum hungatei type strain JF1.</title>
        <authorList>
            <person name="Gunsalus R.P."/>
            <person name="Cook L.E."/>
            <person name="Crable B."/>
            <person name="Rohlin L."/>
            <person name="McDonald E."/>
            <person name="Mouttaki H."/>
            <person name="Sieber J.R."/>
            <person name="Poweleit N."/>
            <person name="Zhou H."/>
            <person name="Lapidus A.L."/>
            <person name="Daligault H.E."/>
            <person name="Land M."/>
            <person name="Gilna P."/>
            <person name="Ivanova N."/>
            <person name="Kyrpides N."/>
            <person name="Culley D.E."/>
            <person name="McInerney M.J."/>
        </authorList>
    </citation>
    <scope>NUCLEOTIDE SEQUENCE [LARGE SCALE GENOMIC DNA]</scope>
    <source>
        <strain evidence="2">ATCC 27890 / DSM 864 / NBRC 100397 / JF-1</strain>
    </source>
</reference>
<evidence type="ECO:0000313" key="1">
    <source>
        <dbReference type="EMBL" id="ABD40769.1"/>
    </source>
</evidence>
<dbReference type="KEGG" id="mhu:Mhun_1019"/>
<dbReference type="InParanoid" id="Q2FPI7"/>
<sequence>MTRLSLFGVLCIFLFVCSFLVSGEESVTGEQTPVLSGPGDQEVSDYLNGSINLVAGWNFVSVPRRLANDANTASIFNGLDSAGHSIWTYNQKDGGWNDLTADDKILPLEGYWVYSTTPFRVHLRFSDDPLQVPPVKDMTAGWNMFGFTGNTPASARDSLLSIRNTWTEVIGWDPAIQQFEVTIVNGGSNEQADSRMLEPTRSYWVYVTESCSLASIGA</sequence>
<dbReference type="EnsemblBacteria" id="ABD40769">
    <property type="protein sequence ID" value="ABD40769"/>
    <property type="gene ID" value="Mhun_1019"/>
</dbReference>
<evidence type="ECO:0000313" key="2">
    <source>
        <dbReference type="Proteomes" id="UP000001941"/>
    </source>
</evidence>